<dbReference type="AlphaFoldDB" id="A0A8H7ZT15"/>
<protein>
    <submittedName>
        <fullName evidence="2">Uncharacterized protein</fullName>
    </submittedName>
</protein>
<dbReference type="OrthoDB" id="2538135at2759"/>
<feature type="region of interest" description="Disordered" evidence="1">
    <location>
        <begin position="33"/>
        <end position="55"/>
    </location>
</feature>
<keyword evidence="3" id="KW-1185">Reference proteome</keyword>
<dbReference type="EMBL" id="JAEFCI010008344">
    <property type="protein sequence ID" value="KAG5458523.1"/>
    <property type="molecule type" value="Genomic_DNA"/>
</dbReference>
<evidence type="ECO:0000313" key="3">
    <source>
        <dbReference type="Proteomes" id="UP000673691"/>
    </source>
</evidence>
<comment type="caution">
    <text evidence="2">The sequence shown here is derived from an EMBL/GenBank/DDBJ whole genome shotgun (WGS) entry which is preliminary data.</text>
</comment>
<name>A0A8H7ZT15_9FUNG</name>
<gene>
    <name evidence="2" type="ORF">BJ554DRAFT_1232</name>
</gene>
<organism evidence="2 3">
    <name type="scientific">Olpidium bornovanus</name>
    <dbReference type="NCBI Taxonomy" id="278681"/>
    <lineage>
        <taxon>Eukaryota</taxon>
        <taxon>Fungi</taxon>
        <taxon>Fungi incertae sedis</taxon>
        <taxon>Olpidiomycota</taxon>
        <taxon>Olpidiomycotina</taxon>
        <taxon>Olpidiomycetes</taxon>
        <taxon>Olpidiales</taxon>
        <taxon>Olpidiaceae</taxon>
        <taxon>Olpidium</taxon>
    </lineage>
</organism>
<feature type="non-terminal residue" evidence="2">
    <location>
        <position position="322"/>
    </location>
</feature>
<sequence>MAQWSMHQPTRATGRWGLPQSFVRHQISTDCQAKPQPISPARTSALAPAASGGTWPTAVRTVRGRRRSICRISTVLRGPATTCPEAVAGSGHHQANSPTEAGRPDLQSSSVPLVFPVAPTPELALAAINGGAAESGVSPDLPAAVQNSQNPVDNALLDFSNFGSEAVNLEYSTLADVLSADVCPPELAPHVGLPAFRSDEWPMCPTGEPVPSQLPRSGIFPEPGSPDQMLVRRARSPLTRQNVYTRVQQPYPYNESFRFLLQYARERWARFPPHHSFHGPSPTLFFAFSRLDDNSTCEFGVLQYEQERNDAGGPSYRAFSPV</sequence>
<proteinExistence type="predicted"/>
<dbReference type="Proteomes" id="UP000673691">
    <property type="component" value="Unassembled WGS sequence"/>
</dbReference>
<evidence type="ECO:0000313" key="2">
    <source>
        <dbReference type="EMBL" id="KAG5458523.1"/>
    </source>
</evidence>
<reference evidence="2 3" key="1">
    <citation type="journal article" name="Sci. Rep.">
        <title>Genome-scale phylogenetic analyses confirm Olpidium as the closest living zoosporic fungus to the non-flagellated, terrestrial fungi.</title>
        <authorList>
            <person name="Chang Y."/>
            <person name="Rochon D."/>
            <person name="Sekimoto S."/>
            <person name="Wang Y."/>
            <person name="Chovatia M."/>
            <person name="Sandor L."/>
            <person name="Salamov A."/>
            <person name="Grigoriev I.V."/>
            <person name="Stajich J.E."/>
            <person name="Spatafora J.W."/>
        </authorList>
    </citation>
    <scope>NUCLEOTIDE SEQUENCE [LARGE SCALE GENOMIC DNA]</scope>
    <source>
        <strain evidence="2">S191</strain>
    </source>
</reference>
<accession>A0A8H7ZT15</accession>
<evidence type="ECO:0000256" key="1">
    <source>
        <dbReference type="SAM" id="MobiDB-lite"/>
    </source>
</evidence>
<feature type="region of interest" description="Disordered" evidence="1">
    <location>
        <begin position="85"/>
        <end position="108"/>
    </location>
</feature>